<dbReference type="GO" id="GO:0005525">
    <property type="term" value="F:GTP binding"/>
    <property type="evidence" value="ECO:0007669"/>
    <property type="project" value="UniProtKB-UniRule"/>
</dbReference>
<protein>
    <recommendedName>
        <fullName evidence="6">GTPase HflX</fullName>
    </recommendedName>
    <alternativeName>
        <fullName evidence="6">GTP-binding protein HflX</fullName>
    </alternativeName>
</protein>
<dbReference type="Pfam" id="PF13167">
    <property type="entry name" value="GTP-bdg_N"/>
    <property type="match status" value="1"/>
</dbReference>
<dbReference type="GO" id="GO:0003924">
    <property type="term" value="F:GTPase activity"/>
    <property type="evidence" value="ECO:0007669"/>
    <property type="project" value="UniProtKB-UniRule"/>
</dbReference>
<dbReference type="PRINTS" id="PR00326">
    <property type="entry name" value="GTP1OBG"/>
</dbReference>
<dbReference type="AlphaFoldDB" id="A0A238ZRB9"/>
<dbReference type="InterPro" id="IPR030394">
    <property type="entry name" value="G_HFLX_dom"/>
</dbReference>
<feature type="binding site" evidence="7">
    <location>
        <begin position="205"/>
        <end position="212"/>
    </location>
    <ligand>
        <name>GTP</name>
        <dbReference type="ChEBI" id="CHEBI:37565"/>
    </ligand>
</feature>
<feature type="binding site" evidence="7">
    <location>
        <begin position="230"/>
        <end position="234"/>
    </location>
    <ligand>
        <name>GTP</name>
        <dbReference type="ChEBI" id="CHEBI:37565"/>
    </ligand>
</feature>
<comment type="cofactor">
    <cofactor evidence="8">
        <name>Mg(2+)</name>
        <dbReference type="ChEBI" id="CHEBI:18420"/>
    </cofactor>
</comment>
<feature type="binding site" evidence="7">
    <location>
        <begin position="318"/>
        <end position="321"/>
    </location>
    <ligand>
        <name>GTP</name>
        <dbReference type="ChEBI" id="CHEBI:37565"/>
    </ligand>
</feature>
<dbReference type="GO" id="GO:0046872">
    <property type="term" value="F:metal ion binding"/>
    <property type="evidence" value="ECO:0007669"/>
    <property type="project" value="UniProtKB-KW"/>
</dbReference>
<reference evidence="12" key="1">
    <citation type="submission" date="2017-06" db="EMBL/GenBank/DDBJ databases">
        <authorList>
            <person name="Varghese N."/>
            <person name="Submissions S."/>
        </authorList>
    </citation>
    <scope>NUCLEOTIDE SEQUENCE [LARGE SCALE GENOMIC DNA]</scope>
    <source>
        <strain evidence="12">Ca-68</strain>
    </source>
</reference>
<dbReference type="GO" id="GO:0043022">
    <property type="term" value="F:ribosome binding"/>
    <property type="evidence" value="ECO:0007669"/>
    <property type="project" value="TreeGrafter"/>
</dbReference>
<dbReference type="InterPro" id="IPR016496">
    <property type="entry name" value="GTPase_HflX"/>
</dbReference>
<dbReference type="EMBL" id="FZOA01000005">
    <property type="protein sequence ID" value="SNR85905.1"/>
    <property type="molecule type" value="Genomic_DNA"/>
</dbReference>
<organism evidence="11 12">
    <name type="scientific">Methylobacillus rhizosphaerae</name>
    <dbReference type="NCBI Taxonomy" id="551994"/>
    <lineage>
        <taxon>Bacteria</taxon>
        <taxon>Pseudomonadati</taxon>
        <taxon>Pseudomonadota</taxon>
        <taxon>Betaproteobacteria</taxon>
        <taxon>Nitrosomonadales</taxon>
        <taxon>Methylophilaceae</taxon>
        <taxon>Methylobacillus</taxon>
    </lineage>
</organism>
<dbReference type="PANTHER" id="PTHR10229:SF0">
    <property type="entry name" value="GTP-BINDING PROTEIN 6-RELATED"/>
    <property type="match status" value="1"/>
</dbReference>
<evidence type="ECO:0000256" key="6">
    <source>
        <dbReference type="HAMAP-Rule" id="MF_00900"/>
    </source>
</evidence>
<evidence type="ECO:0000256" key="1">
    <source>
        <dbReference type="ARBA" id="ARBA00022490"/>
    </source>
</evidence>
<dbReference type="PANTHER" id="PTHR10229">
    <property type="entry name" value="GTP-BINDING PROTEIN HFLX"/>
    <property type="match status" value="1"/>
</dbReference>
<keyword evidence="9" id="KW-0175">Coiled coil</keyword>
<dbReference type="InterPro" id="IPR006073">
    <property type="entry name" value="GTP-bd"/>
</dbReference>
<keyword evidence="5 6" id="KW-0342">GTP-binding</keyword>
<dbReference type="PROSITE" id="PS51705">
    <property type="entry name" value="G_HFLX"/>
    <property type="match status" value="1"/>
</dbReference>
<keyword evidence="3 6" id="KW-0547">Nucleotide-binding</keyword>
<evidence type="ECO:0000259" key="10">
    <source>
        <dbReference type="PROSITE" id="PS51705"/>
    </source>
</evidence>
<dbReference type="SUPFAM" id="SSF52540">
    <property type="entry name" value="P-loop containing nucleoside triphosphate hydrolases"/>
    <property type="match status" value="1"/>
</dbReference>
<dbReference type="RefSeq" id="WP_089375562.1">
    <property type="nucleotide sequence ID" value="NZ_FZOA01000005.1"/>
</dbReference>
<feature type="binding site" evidence="8">
    <location>
        <position position="232"/>
    </location>
    <ligand>
        <name>Mg(2+)</name>
        <dbReference type="ChEBI" id="CHEBI:18420"/>
    </ligand>
</feature>
<name>A0A238ZRB9_9PROT</name>
<dbReference type="GO" id="GO:0005737">
    <property type="term" value="C:cytoplasm"/>
    <property type="evidence" value="ECO:0007669"/>
    <property type="project" value="UniProtKB-SubCell"/>
</dbReference>
<feature type="domain" description="Hflx-type G" evidence="10">
    <location>
        <begin position="199"/>
        <end position="365"/>
    </location>
</feature>
<feature type="binding site" evidence="8">
    <location>
        <position position="212"/>
    </location>
    <ligand>
        <name>Mg(2+)</name>
        <dbReference type="ChEBI" id="CHEBI:18420"/>
    </ligand>
</feature>
<dbReference type="Pfam" id="PF16360">
    <property type="entry name" value="GTP-bdg_M"/>
    <property type="match status" value="1"/>
</dbReference>
<dbReference type="Gene3D" id="3.40.50.11060">
    <property type="entry name" value="GTPase HflX, N-terminal domain"/>
    <property type="match status" value="1"/>
</dbReference>
<evidence type="ECO:0000256" key="5">
    <source>
        <dbReference type="ARBA" id="ARBA00023134"/>
    </source>
</evidence>
<dbReference type="Gene3D" id="6.10.250.2860">
    <property type="match status" value="1"/>
</dbReference>
<dbReference type="PIRSF" id="PIRSF006809">
    <property type="entry name" value="GTP-binding_hflX_prd"/>
    <property type="match status" value="1"/>
</dbReference>
<dbReference type="Gene3D" id="3.40.50.300">
    <property type="entry name" value="P-loop containing nucleotide triphosphate hydrolases"/>
    <property type="match status" value="1"/>
</dbReference>
<comment type="subcellular location">
    <subcellularLocation>
        <location evidence="6">Cytoplasm</location>
    </subcellularLocation>
    <text evidence="6">May associate with membranes.</text>
</comment>
<evidence type="ECO:0000256" key="8">
    <source>
        <dbReference type="PIRSR" id="PIRSR006809-2"/>
    </source>
</evidence>
<accession>A0A238ZRB9</accession>
<comment type="similarity">
    <text evidence="6">Belongs to the TRAFAC class OBG-HflX-like GTPase superfamily. HflX GTPase family.</text>
</comment>
<keyword evidence="12" id="KW-1185">Reference proteome</keyword>
<comment type="function">
    <text evidence="6">GTPase that associates with the 50S ribosomal subunit and may have a role during protein synthesis or ribosome biogenesis.</text>
</comment>
<sequence>MFDRPGGGDASVLVSVDFGDPGYEDSLQELRQLVTSAGMSIAGVVEGRRPRPDPKYFIGSGKADELLALVQSISAKVVVFNHDLSPSQQRNLERLLEVRVVDRTGLILDIFAQRAQSHEGKLQVELAQLEHLSTRLVRGWTHLERQKGGIGVRGGPGETQLELDRRMLRIRVKQLREKLGKLKQQRGMQRRARRRSQVLSVSIVGYTNAGKSTLFNRLTQSGVYAADQLFATLDTTSRKLYIPEGGPVVISDTVGFIKHLPHALVEAFGATLEEAVQADLLLHVVDIAGENRDEQIEQVNLVLSEIGAQDVPQILVLNQIDRTGIAPGLDRDEYGRISKVRISARTGEGLDLLRQALLEHQQGLNEKLAQSYLNA</sequence>
<evidence type="ECO:0000313" key="11">
    <source>
        <dbReference type="EMBL" id="SNR85905.1"/>
    </source>
</evidence>
<evidence type="ECO:0000256" key="3">
    <source>
        <dbReference type="ARBA" id="ARBA00022741"/>
    </source>
</evidence>
<evidence type="ECO:0000256" key="2">
    <source>
        <dbReference type="ARBA" id="ARBA00022723"/>
    </source>
</evidence>
<dbReference type="InterPro" id="IPR027417">
    <property type="entry name" value="P-loop_NTPase"/>
</dbReference>
<feature type="binding site" evidence="7">
    <location>
        <begin position="252"/>
        <end position="255"/>
    </location>
    <ligand>
        <name>GTP</name>
        <dbReference type="ChEBI" id="CHEBI:37565"/>
    </ligand>
</feature>
<dbReference type="OrthoDB" id="9812272at2"/>
<evidence type="ECO:0000256" key="7">
    <source>
        <dbReference type="PIRSR" id="PIRSR006809-1"/>
    </source>
</evidence>
<dbReference type="InterPro" id="IPR032305">
    <property type="entry name" value="GTP-bd_M"/>
</dbReference>
<keyword evidence="1 6" id="KW-0963">Cytoplasm</keyword>
<proteinExistence type="inferred from homology"/>
<gene>
    <name evidence="6" type="primary">hflX</name>
    <name evidence="11" type="ORF">SAMN05192560_1470</name>
</gene>
<feature type="binding site" evidence="7">
    <location>
        <begin position="343"/>
        <end position="345"/>
    </location>
    <ligand>
        <name>GTP</name>
        <dbReference type="ChEBI" id="CHEBI:37565"/>
    </ligand>
</feature>
<evidence type="ECO:0000313" key="12">
    <source>
        <dbReference type="Proteomes" id="UP000198305"/>
    </source>
</evidence>
<dbReference type="InterPro" id="IPR025121">
    <property type="entry name" value="GTPase_HflX_N"/>
</dbReference>
<dbReference type="InterPro" id="IPR042108">
    <property type="entry name" value="GTPase_HflX_N_sf"/>
</dbReference>
<dbReference type="NCBIfam" id="TIGR03156">
    <property type="entry name" value="GTP_HflX"/>
    <property type="match status" value="1"/>
</dbReference>
<evidence type="ECO:0000256" key="4">
    <source>
        <dbReference type="ARBA" id="ARBA00022842"/>
    </source>
</evidence>
<keyword evidence="4 8" id="KW-0460">Magnesium</keyword>
<dbReference type="Pfam" id="PF01926">
    <property type="entry name" value="MMR_HSR1"/>
    <property type="match status" value="1"/>
</dbReference>
<dbReference type="HAMAP" id="MF_00900">
    <property type="entry name" value="GTPase_HflX"/>
    <property type="match status" value="1"/>
</dbReference>
<feature type="coiled-coil region" evidence="9">
    <location>
        <begin position="158"/>
        <end position="192"/>
    </location>
</feature>
<comment type="subunit">
    <text evidence="6">Monomer. Associates with the 50S ribosomal subunit.</text>
</comment>
<dbReference type="Proteomes" id="UP000198305">
    <property type="component" value="Unassembled WGS sequence"/>
</dbReference>
<dbReference type="NCBIfam" id="NF008280">
    <property type="entry name" value="PRK11058.1"/>
    <property type="match status" value="1"/>
</dbReference>
<dbReference type="CDD" id="cd01878">
    <property type="entry name" value="HflX"/>
    <property type="match status" value="1"/>
</dbReference>
<evidence type="ECO:0000256" key="9">
    <source>
        <dbReference type="SAM" id="Coils"/>
    </source>
</evidence>
<keyword evidence="2 8" id="KW-0479">Metal-binding</keyword>
<dbReference type="FunFam" id="3.40.50.11060:FF:000001">
    <property type="entry name" value="GTPase HflX"/>
    <property type="match status" value="1"/>
</dbReference>